<comment type="caution">
    <text evidence="1">The sequence shown here is derived from an EMBL/GenBank/DDBJ whole genome shotgun (WGS) entry which is preliminary data.</text>
</comment>
<keyword evidence="2" id="KW-1185">Reference proteome</keyword>
<protein>
    <submittedName>
        <fullName evidence="1">Uncharacterized protein</fullName>
    </submittedName>
</protein>
<sequence>MFLSMIACASVPLDLEAIVDTSSECWGFPHPGVESLMLLYEVIWDLRPSKILEDPLTDDGPTEIRRHRWFAADNYKSRDMFSQIGKSFSQAEGDENPRALLTVLIKAPMENIWRSTVDSLNNSFFVFCSELVSSVYLLAPCTVLGEMPVMPALGECGRVRGCTMSFQC</sequence>
<dbReference type="Proteomes" id="UP000191285">
    <property type="component" value="Unassembled WGS sequence"/>
</dbReference>
<name>A0A1V6TKE0_9EURO</name>
<evidence type="ECO:0000313" key="1">
    <source>
        <dbReference type="EMBL" id="OQE26400.1"/>
    </source>
</evidence>
<accession>A0A1V6TKE0</accession>
<dbReference type="AlphaFoldDB" id="A0A1V6TKE0"/>
<organism evidence="1 2">
    <name type="scientific">Penicillium steckii</name>
    <dbReference type="NCBI Taxonomy" id="303698"/>
    <lineage>
        <taxon>Eukaryota</taxon>
        <taxon>Fungi</taxon>
        <taxon>Dikarya</taxon>
        <taxon>Ascomycota</taxon>
        <taxon>Pezizomycotina</taxon>
        <taxon>Eurotiomycetes</taxon>
        <taxon>Eurotiomycetidae</taxon>
        <taxon>Eurotiales</taxon>
        <taxon>Aspergillaceae</taxon>
        <taxon>Penicillium</taxon>
    </lineage>
</organism>
<gene>
    <name evidence="1" type="ORF">PENSTE_c005G03916</name>
</gene>
<proteinExistence type="predicted"/>
<evidence type="ECO:0000313" key="2">
    <source>
        <dbReference type="Proteomes" id="UP000191285"/>
    </source>
</evidence>
<reference evidence="2" key="1">
    <citation type="journal article" date="2017" name="Nat. Microbiol.">
        <title>Global analysis of biosynthetic gene clusters reveals vast potential of secondary metabolite production in Penicillium species.</title>
        <authorList>
            <person name="Nielsen J.C."/>
            <person name="Grijseels S."/>
            <person name="Prigent S."/>
            <person name="Ji B."/>
            <person name="Dainat J."/>
            <person name="Nielsen K.F."/>
            <person name="Frisvad J.C."/>
            <person name="Workman M."/>
            <person name="Nielsen J."/>
        </authorList>
    </citation>
    <scope>NUCLEOTIDE SEQUENCE [LARGE SCALE GENOMIC DNA]</scope>
    <source>
        <strain evidence="2">IBT 24891</strain>
    </source>
</reference>
<dbReference type="EMBL" id="MLKD01000005">
    <property type="protein sequence ID" value="OQE26400.1"/>
    <property type="molecule type" value="Genomic_DNA"/>
</dbReference>